<evidence type="ECO:0000256" key="5">
    <source>
        <dbReference type="ARBA" id="ARBA00023136"/>
    </source>
</evidence>
<dbReference type="InterPro" id="IPR008952">
    <property type="entry name" value="Tetraspanin_EC2_sf"/>
</dbReference>
<proteinExistence type="inferred from homology"/>
<evidence type="ECO:0000256" key="1">
    <source>
        <dbReference type="ARBA" id="ARBA00004141"/>
    </source>
</evidence>
<dbReference type="Gene3D" id="1.10.1450.10">
    <property type="entry name" value="Tetraspanin"/>
    <property type="match status" value="1"/>
</dbReference>
<dbReference type="InterPro" id="IPR000301">
    <property type="entry name" value="Tetraspanin_animals"/>
</dbReference>
<feature type="transmembrane region" description="Helical" evidence="7">
    <location>
        <begin position="12"/>
        <end position="30"/>
    </location>
</feature>
<dbReference type="Pfam" id="PF00335">
    <property type="entry name" value="Tetraspanin"/>
    <property type="match status" value="1"/>
</dbReference>
<name>A0A6P4J7L9_DROKI</name>
<dbReference type="AlphaFoldDB" id="A0A6P4J7L9"/>
<feature type="transmembrane region" description="Helical" evidence="7">
    <location>
        <begin position="84"/>
        <end position="105"/>
    </location>
</feature>
<dbReference type="RefSeq" id="XP_017031084.1">
    <property type="nucleotide sequence ID" value="XM_017175595.3"/>
</dbReference>
<evidence type="ECO:0000313" key="8">
    <source>
        <dbReference type="Proteomes" id="UP001652661"/>
    </source>
</evidence>
<keyword evidence="5 7" id="KW-0472">Membrane</keyword>
<dbReference type="PANTHER" id="PTHR19282:SF521">
    <property type="entry name" value="IP01817P-RELATED"/>
    <property type="match status" value="1"/>
</dbReference>
<evidence type="ECO:0000256" key="3">
    <source>
        <dbReference type="ARBA" id="ARBA00022692"/>
    </source>
</evidence>
<comment type="similarity">
    <text evidence="2 7">Belongs to the tetraspanin (TM4SF) family.</text>
</comment>
<dbReference type="PIRSF" id="PIRSF002419">
    <property type="entry name" value="Tetraspanin"/>
    <property type="match status" value="1"/>
</dbReference>
<evidence type="ECO:0000256" key="7">
    <source>
        <dbReference type="RuleBase" id="RU361218"/>
    </source>
</evidence>
<gene>
    <name evidence="9" type="primary">LOC108080736</name>
</gene>
<evidence type="ECO:0000256" key="4">
    <source>
        <dbReference type="ARBA" id="ARBA00022989"/>
    </source>
</evidence>
<evidence type="ECO:0000313" key="9">
    <source>
        <dbReference type="RefSeq" id="XP_017031084.1"/>
    </source>
</evidence>
<dbReference type="Proteomes" id="UP001652661">
    <property type="component" value="Chromosome 2L"/>
</dbReference>
<accession>A0A6P4J7L9</accession>
<feature type="transmembrane region" description="Helical" evidence="7">
    <location>
        <begin position="50"/>
        <end position="72"/>
    </location>
</feature>
<dbReference type="PANTHER" id="PTHR19282">
    <property type="entry name" value="TETRASPANIN"/>
    <property type="match status" value="1"/>
</dbReference>
<feature type="disulfide bond" evidence="6">
    <location>
        <begin position="143"/>
        <end position="159"/>
    </location>
</feature>
<keyword evidence="3 7" id="KW-0812">Transmembrane</keyword>
<organism evidence="8 9">
    <name type="scientific">Drosophila kikkawai</name>
    <name type="common">Fruit fly</name>
    <dbReference type="NCBI Taxonomy" id="30033"/>
    <lineage>
        <taxon>Eukaryota</taxon>
        <taxon>Metazoa</taxon>
        <taxon>Ecdysozoa</taxon>
        <taxon>Arthropoda</taxon>
        <taxon>Hexapoda</taxon>
        <taxon>Insecta</taxon>
        <taxon>Pterygota</taxon>
        <taxon>Neoptera</taxon>
        <taxon>Endopterygota</taxon>
        <taxon>Diptera</taxon>
        <taxon>Brachycera</taxon>
        <taxon>Muscomorpha</taxon>
        <taxon>Ephydroidea</taxon>
        <taxon>Drosophilidae</taxon>
        <taxon>Drosophila</taxon>
        <taxon>Sophophora</taxon>
    </lineage>
</organism>
<comment type="subcellular location">
    <subcellularLocation>
        <location evidence="1 7">Membrane</location>
        <topology evidence="1 7">Multi-pass membrane protein</topology>
    </subcellularLocation>
</comment>
<dbReference type="PRINTS" id="PR00259">
    <property type="entry name" value="TMFOUR"/>
</dbReference>
<sequence length="223" mass="24808">MGCLSTICKYLLYGFNLIFVIIGVLLIIFGSLMVSSMHNATDFDGSVKSIAFPVSVLVIGCVTFLVAFFGCCGTIRDNACLTKTYSLCILVLFCLQLSLSIWLFIEFDVFLDIMSDIVDGAWIDNNAEHNYPMDNLQLTFNCCGNEGYGDYGTEVPASCCGYTDRSQQCEASIYTLRPSCKTEFVDFWSSNMNIIRWSSIIIALIELGISAVSFHLANKMSRY</sequence>
<dbReference type="InterPro" id="IPR018499">
    <property type="entry name" value="Tetraspanin/Peripherin"/>
</dbReference>
<dbReference type="CDD" id="cd03127">
    <property type="entry name" value="tetraspanin_LEL"/>
    <property type="match status" value="1"/>
</dbReference>
<keyword evidence="8" id="KW-1185">Reference proteome</keyword>
<keyword evidence="4 7" id="KW-1133">Transmembrane helix</keyword>
<evidence type="ECO:0000256" key="2">
    <source>
        <dbReference type="ARBA" id="ARBA00006840"/>
    </source>
</evidence>
<keyword evidence="6" id="KW-1015">Disulfide bond</keyword>
<dbReference type="GeneID" id="108080736"/>
<dbReference type="OrthoDB" id="71600at2759"/>
<reference evidence="9" key="2">
    <citation type="submission" date="2025-08" db="UniProtKB">
        <authorList>
            <consortium name="RefSeq"/>
        </authorList>
    </citation>
    <scope>IDENTIFICATION</scope>
    <source>
        <strain evidence="9">14028-0561.14</strain>
        <tissue evidence="9">Whole fly</tissue>
    </source>
</reference>
<feature type="transmembrane region" description="Helical" evidence="7">
    <location>
        <begin position="194"/>
        <end position="217"/>
    </location>
</feature>
<dbReference type="SUPFAM" id="SSF48652">
    <property type="entry name" value="Tetraspanin"/>
    <property type="match status" value="1"/>
</dbReference>
<protein>
    <recommendedName>
        <fullName evidence="7">Tetraspanin</fullName>
    </recommendedName>
</protein>
<dbReference type="GO" id="GO:0005886">
    <property type="term" value="C:plasma membrane"/>
    <property type="evidence" value="ECO:0007669"/>
    <property type="project" value="TreeGrafter"/>
</dbReference>
<evidence type="ECO:0000256" key="6">
    <source>
        <dbReference type="PIRSR" id="PIRSR002419-1"/>
    </source>
</evidence>
<reference evidence="8" key="1">
    <citation type="submission" date="2025-05" db="UniProtKB">
        <authorList>
            <consortium name="RefSeq"/>
        </authorList>
    </citation>
    <scope>NUCLEOTIDE SEQUENCE [LARGE SCALE GENOMIC DNA]</scope>
    <source>
        <strain evidence="8">14028-0561.14</strain>
    </source>
</reference>